<accession>A0A168QBK4</accession>
<dbReference type="PROSITE" id="PS00678">
    <property type="entry name" value="WD_REPEATS_1"/>
    <property type="match status" value="1"/>
</dbReference>
<evidence type="ECO:0000256" key="5">
    <source>
        <dbReference type="ARBA" id="ARBA00023163"/>
    </source>
</evidence>
<evidence type="ECO:0000256" key="2">
    <source>
        <dbReference type="ARBA" id="ARBA00022574"/>
    </source>
</evidence>
<protein>
    <submittedName>
        <fullName evidence="7">Uncharacterized protein</fullName>
    </submittedName>
</protein>
<dbReference type="PANTHER" id="PTHR10253">
    <property type="entry name" value="POLYCOMB PROTEIN"/>
    <property type="match status" value="1"/>
</dbReference>
<dbReference type="InterPro" id="IPR051243">
    <property type="entry name" value="PcG_WD-repeat"/>
</dbReference>
<proteinExistence type="inferred from homology"/>
<feature type="repeat" description="WD" evidence="6">
    <location>
        <begin position="145"/>
        <end position="187"/>
    </location>
</feature>
<comment type="caution">
    <text evidence="7">The sequence shown here is derived from an EMBL/GenBank/DDBJ whole genome shotgun (WGS) entry which is preliminary data.</text>
</comment>
<dbReference type="PROSITE" id="PS50294">
    <property type="entry name" value="WD_REPEATS_REGION"/>
    <property type="match status" value="1"/>
</dbReference>
<dbReference type="AlphaFoldDB" id="A0A168QBK4"/>
<name>A0A168QBK4_MUCCL</name>
<organism evidence="7 8">
    <name type="scientific">Mucor lusitanicus CBS 277.49</name>
    <dbReference type="NCBI Taxonomy" id="747725"/>
    <lineage>
        <taxon>Eukaryota</taxon>
        <taxon>Fungi</taxon>
        <taxon>Fungi incertae sedis</taxon>
        <taxon>Mucoromycota</taxon>
        <taxon>Mucoromycotina</taxon>
        <taxon>Mucoromycetes</taxon>
        <taxon>Mucorales</taxon>
        <taxon>Mucorineae</taxon>
        <taxon>Mucoraceae</taxon>
        <taxon>Mucor</taxon>
    </lineage>
</organism>
<gene>
    <name evidence="7" type="ORF">MUCCIDRAFT_105976</name>
</gene>
<dbReference type="SMART" id="SM00320">
    <property type="entry name" value="WD40"/>
    <property type="match status" value="5"/>
</dbReference>
<evidence type="ECO:0000256" key="6">
    <source>
        <dbReference type="PROSITE-ProRule" id="PRU00221"/>
    </source>
</evidence>
<dbReference type="Gene3D" id="2.130.10.10">
    <property type="entry name" value="YVTN repeat-like/Quinoprotein amine dehydrogenase"/>
    <property type="match status" value="1"/>
</dbReference>
<dbReference type="VEuPathDB" id="FungiDB:MUCCIDRAFT_105976"/>
<comment type="similarity">
    <text evidence="1">Belongs to the WD repeat ESC family.</text>
</comment>
<dbReference type="EMBL" id="AMYB01000001">
    <property type="protein sequence ID" value="OAD09004.1"/>
    <property type="molecule type" value="Genomic_DNA"/>
</dbReference>
<keyword evidence="4" id="KW-0805">Transcription regulation</keyword>
<keyword evidence="2 6" id="KW-0853">WD repeat</keyword>
<keyword evidence="5" id="KW-0804">Transcription</keyword>
<dbReference type="Proteomes" id="UP000077051">
    <property type="component" value="Unassembled WGS sequence"/>
</dbReference>
<keyword evidence="8" id="KW-1185">Reference proteome</keyword>
<dbReference type="STRING" id="747725.A0A168QBK4"/>
<keyword evidence="3" id="KW-0677">Repeat</keyword>
<dbReference type="InterPro" id="IPR001680">
    <property type="entry name" value="WD40_rpt"/>
</dbReference>
<reference evidence="7 8" key="1">
    <citation type="submission" date="2015-06" db="EMBL/GenBank/DDBJ databases">
        <title>Expansion of signal transduction pathways in fungi by whole-genome duplication.</title>
        <authorList>
            <consortium name="DOE Joint Genome Institute"/>
            <person name="Corrochano L.M."/>
            <person name="Kuo A."/>
            <person name="Marcet-Houben M."/>
            <person name="Polaino S."/>
            <person name="Salamov A."/>
            <person name="Villalobos J.M."/>
            <person name="Alvarez M.I."/>
            <person name="Avalos J."/>
            <person name="Benito E.P."/>
            <person name="Benoit I."/>
            <person name="Burger G."/>
            <person name="Camino L.P."/>
            <person name="Canovas D."/>
            <person name="Cerda-Olmedo E."/>
            <person name="Cheng J.-F."/>
            <person name="Dominguez A."/>
            <person name="Elias M."/>
            <person name="Eslava A.P."/>
            <person name="Glaser F."/>
            <person name="Grimwood J."/>
            <person name="Gutierrez G."/>
            <person name="Heitman J."/>
            <person name="Henrissat B."/>
            <person name="Iturriaga E.A."/>
            <person name="Lang B.F."/>
            <person name="Lavin J.L."/>
            <person name="Lee S."/>
            <person name="Li W."/>
            <person name="Lindquist E."/>
            <person name="Lopez-Garcia S."/>
            <person name="Luque E.M."/>
            <person name="Marcos A.T."/>
            <person name="Martin J."/>
            <person name="Mccluskey K."/>
            <person name="Medina H.R."/>
            <person name="Miralles-Duran A."/>
            <person name="Miyazaki A."/>
            <person name="Munoz-Torres E."/>
            <person name="Oguiza J.A."/>
            <person name="Ohm R."/>
            <person name="Olmedo M."/>
            <person name="Orejas M."/>
            <person name="Ortiz-Castellanos L."/>
            <person name="Pisabarro A.G."/>
            <person name="Rodriguez-Romero J."/>
            <person name="Ruiz-Herrera J."/>
            <person name="Ruiz-Vazquez R."/>
            <person name="Sanz C."/>
            <person name="Schackwitz W."/>
            <person name="Schmutz J."/>
            <person name="Shahriari M."/>
            <person name="Shelest E."/>
            <person name="Silva-Franco F."/>
            <person name="Soanes D."/>
            <person name="Syed K."/>
            <person name="Tagua V.G."/>
            <person name="Talbot N.J."/>
            <person name="Thon M."/>
            <person name="De Vries R.P."/>
            <person name="Wiebenga A."/>
            <person name="Yadav J.S."/>
            <person name="Braun E.L."/>
            <person name="Baker S."/>
            <person name="Garre V."/>
            <person name="Horwitz B."/>
            <person name="Torres-Martinez S."/>
            <person name="Idnurm A."/>
            <person name="Herrera-Estrella A."/>
            <person name="Gabaldon T."/>
            <person name="Grigoriev I.V."/>
        </authorList>
    </citation>
    <scope>NUCLEOTIDE SEQUENCE [LARGE SCALE GENOMIC DNA]</scope>
    <source>
        <strain evidence="7 8">CBS 277.49</strain>
    </source>
</reference>
<evidence type="ECO:0000256" key="4">
    <source>
        <dbReference type="ARBA" id="ARBA00023015"/>
    </source>
</evidence>
<dbReference type="OrthoDB" id="7318948at2759"/>
<dbReference type="InterPro" id="IPR015943">
    <property type="entry name" value="WD40/YVTN_repeat-like_dom_sf"/>
</dbReference>
<dbReference type="SUPFAM" id="SSF50978">
    <property type="entry name" value="WD40 repeat-like"/>
    <property type="match status" value="1"/>
</dbReference>
<dbReference type="InterPro" id="IPR036322">
    <property type="entry name" value="WD40_repeat_dom_sf"/>
</dbReference>
<evidence type="ECO:0000256" key="3">
    <source>
        <dbReference type="ARBA" id="ARBA00022737"/>
    </source>
</evidence>
<sequence>MTKRPSSQDLQEPESKIQRTDNIFGNMRLRRIVKENHGHDISQLSFFFKDDDSERSAQRIDTSNVLASVGGCQLSVYDNEHCGDHLDIMSNFDITPSHQKQEAKYKLKTACWFYKESGDALIATAGADSMIHVLSLANSEEMILLKGHTSTITDLQSHPLNNHHLLSTSKDGTARLWDLDQEKCLVVFEAKTALTVSCFHPSGNTFITGGEHGDMCEWTIPSLDSSISNDTPLKVFKKEARMLNKVHGSKYVDCIRYANGNLLTKSVDNRLHYWRPDTQNIIRSFSITSQKSNHSRFDVSRDGKYVCIGSQHGSVYVYDIHKGNLLAELCHKKATKAVRCCVFTRNCRQIVVAGEDAYIMRYDYVDSKTLDEWAKWKKSE</sequence>
<dbReference type="InterPro" id="IPR019775">
    <property type="entry name" value="WD40_repeat_CS"/>
</dbReference>
<evidence type="ECO:0000313" key="8">
    <source>
        <dbReference type="Proteomes" id="UP000077051"/>
    </source>
</evidence>
<evidence type="ECO:0000256" key="1">
    <source>
        <dbReference type="ARBA" id="ARBA00008075"/>
    </source>
</evidence>
<evidence type="ECO:0000313" key="7">
    <source>
        <dbReference type="EMBL" id="OAD09004.1"/>
    </source>
</evidence>
<dbReference type="Pfam" id="PF00400">
    <property type="entry name" value="WD40"/>
    <property type="match status" value="1"/>
</dbReference>
<dbReference type="PROSITE" id="PS50082">
    <property type="entry name" value="WD_REPEATS_2"/>
    <property type="match status" value="1"/>
</dbReference>